<evidence type="ECO:0000313" key="3">
    <source>
        <dbReference type="EMBL" id="KAJ4954951.1"/>
    </source>
</evidence>
<gene>
    <name evidence="3" type="ORF">NE237_011734</name>
</gene>
<evidence type="ECO:0000313" key="4">
    <source>
        <dbReference type="Proteomes" id="UP001141806"/>
    </source>
</evidence>
<reference evidence="3" key="1">
    <citation type="journal article" date="2023" name="Plant J.">
        <title>The genome of the king protea, Protea cynaroides.</title>
        <authorList>
            <person name="Chang J."/>
            <person name="Duong T.A."/>
            <person name="Schoeman C."/>
            <person name="Ma X."/>
            <person name="Roodt D."/>
            <person name="Barker N."/>
            <person name="Li Z."/>
            <person name="Van de Peer Y."/>
            <person name="Mizrachi E."/>
        </authorList>
    </citation>
    <scope>NUCLEOTIDE SEQUENCE</scope>
    <source>
        <tissue evidence="3">Young leaves</tissue>
    </source>
</reference>
<protein>
    <submittedName>
        <fullName evidence="3">Uncharacterized protein</fullName>
    </submittedName>
</protein>
<keyword evidence="2" id="KW-1133">Transmembrane helix</keyword>
<feature type="transmembrane region" description="Helical" evidence="2">
    <location>
        <begin position="47"/>
        <end position="75"/>
    </location>
</feature>
<keyword evidence="2" id="KW-0472">Membrane</keyword>
<dbReference type="OrthoDB" id="8062037at2759"/>
<feature type="region of interest" description="Disordered" evidence="1">
    <location>
        <begin position="1"/>
        <end position="36"/>
    </location>
</feature>
<keyword evidence="2" id="KW-0812">Transmembrane</keyword>
<feature type="compositionally biased region" description="Polar residues" evidence="1">
    <location>
        <begin position="18"/>
        <end position="36"/>
    </location>
</feature>
<sequence>MSSDVEDGITIRLRRDNPTSTGGYTSLSHHASTKPNPNLLSFCLQTLVMAFVTSLFFIFLGIAAIVLLHICLAGGDGSTLQRPRRRSLSDFADENAQFGLGFSSYRRTIT</sequence>
<dbReference type="AlphaFoldDB" id="A0A9Q0GVH1"/>
<organism evidence="3 4">
    <name type="scientific">Protea cynaroides</name>
    <dbReference type="NCBI Taxonomy" id="273540"/>
    <lineage>
        <taxon>Eukaryota</taxon>
        <taxon>Viridiplantae</taxon>
        <taxon>Streptophyta</taxon>
        <taxon>Embryophyta</taxon>
        <taxon>Tracheophyta</taxon>
        <taxon>Spermatophyta</taxon>
        <taxon>Magnoliopsida</taxon>
        <taxon>Proteales</taxon>
        <taxon>Proteaceae</taxon>
        <taxon>Protea</taxon>
    </lineage>
</organism>
<accession>A0A9Q0GVH1</accession>
<keyword evidence="4" id="KW-1185">Reference proteome</keyword>
<evidence type="ECO:0000256" key="1">
    <source>
        <dbReference type="SAM" id="MobiDB-lite"/>
    </source>
</evidence>
<proteinExistence type="predicted"/>
<comment type="caution">
    <text evidence="3">The sequence shown here is derived from an EMBL/GenBank/DDBJ whole genome shotgun (WGS) entry which is preliminary data.</text>
</comment>
<dbReference type="Proteomes" id="UP001141806">
    <property type="component" value="Unassembled WGS sequence"/>
</dbReference>
<evidence type="ECO:0000256" key="2">
    <source>
        <dbReference type="SAM" id="Phobius"/>
    </source>
</evidence>
<dbReference type="EMBL" id="JAMYWD010000011">
    <property type="protein sequence ID" value="KAJ4954951.1"/>
    <property type="molecule type" value="Genomic_DNA"/>
</dbReference>
<name>A0A9Q0GVH1_9MAGN</name>